<evidence type="ECO:0000256" key="9">
    <source>
        <dbReference type="RuleBase" id="RU003945"/>
    </source>
</evidence>
<evidence type="ECO:0000313" key="13">
    <source>
        <dbReference type="Proteomes" id="UP001316803"/>
    </source>
</evidence>
<keyword evidence="8" id="KW-0472">Membrane</keyword>
<feature type="region of interest" description="Disordered" evidence="10">
    <location>
        <begin position="63"/>
        <end position="85"/>
    </location>
</feature>
<dbReference type="AlphaFoldDB" id="A0AAN8I405"/>
<evidence type="ECO:0000256" key="3">
    <source>
        <dbReference type="ARBA" id="ARBA00022692"/>
    </source>
</evidence>
<dbReference type="InterPro" id="IPR028055">
    <property type="entry name" value="YidC/Oxa/ALB_C"/>
</dbReference>
<evidence type="ECO:0000256" key="2">
    <source>
        <dbReference type="ARBA" id="ARBA00009877"/>
    </source>
</evidence>
<evidence type="ECO:0000256" key="10">
    <source>
        <dbReference type="SAM" id="MobiDB-lite"/>
    </source>
</evidence>
<dbReference type="GO" id="GO:0032979">
    <property type="term" value="P:protein insertion into mitochondrial inner membrane from matrix"/>
    <property type="evidence" value="ECO:0007669"/>
    <property type="project" value="TreeGrafter"/>
</dbReference>
<name>A0AAN8I405_9EURO</name>
<keyword evidence="5" id="KW-0809">Transit peptide</keyword>
<evidence type="ECO:0000256" key="5">
    <source>
        <dbReference type="ARBA" id="ARBA00022946"/>
    </source>
</evidence>
<feature type="region of interest" description="Disordered" evidence="10">
    <location>
        <begin position="1"/>
        <end position="48"/>
    </location>
</feature>
<dbReference type="CDD" id="cd20069">
    <property type="entry name" value="5TM_Oxa1-like"/>
    <property type="match status" value="1"/>
</dbReference>
<evidence type="ECO:0000256" key="1">
    <source>
        <dbReference type="ARBA" id="ARBA00004448"/>
    </source>
</evidence>
<dbReference type="NCBIfam" id="TIGR03592">
    <property type="entry name" value="yidC_oxa1_cterm"/>
    <property type="match status" value="1"/>
</dbReference>
<evidence type="ECO:0000256" key="6">
    <source>
        <dbReference type="ARBA" id="ARBA00022989"/>
    </source>
</evidence>
<feature type="compositionally biased region" description="Low complexity" evidence="10">
    <location>
        <begin position="30"/>
        <end position="44"/>
    </location>
</feature>
<gene>
    <name evidence="12" type="ORF">OHC33_005376</name>
</gene>
<evidence type="ECO:0000256" key="7">
    <source>
        <dbReference type="ARBA" id="ARBA00023128"/>
    </source>
</evidence>
<proteinExistence type="inferred from homology"/>
<dbReference type="GO" id="GO:0032977">
    <property type="term" value="F:membrane insertase activity"/>
    <property type="evidence" value="ECO:0007669"/>
    <property type="project" value="InterPro"/>
</dbReference>
<comment type="similarity">
    <text evidence="2 9">Belongs to the OXA1/ALB3/YidC family.</text>
</comment>
<dbReference type="PANTHER" id="PTHR12428:SF66">
    <property type="entry name" value="MITOCHONDRIAL INNER MEMBRANE PROTEIN OXA1L"/>
    <property type="match status" value="1"/>
</dbReference>
<feature type="domain" description="Membrane insertase YidC/Oxa/ALB C-terminal" evidence="11">
    <location>
        <begin position="179"/>
        <end position="376"/>
    </location>
</feature>
<reference evidence="12 13" key="1">
    <citation type="submission" date="2022-12" db="EMBL/GenBank/DDBJ databases">
        <title>Genomic features and morphological characterization of a novel Knufia sp. strain isolated from spacecraft assembly facility.</title>
        <authorList>
            <person name="Teixeira M."/>
            <person name="Chander A.M."/>
            <person name="Stajich J.E."/>
            <person name="Venkateswaran K."/>
        </authorList>
    </citation>
    <scope>NUCLEOTIDE SEQUENCE [LARGE SCALE GENOMIC DNA]</scope>
    <source>
        <strain evidence="12 13">FJI-L2-BK-P2</strain>
    </source>
</reference>
<keyword evidence="6" id="KW-1133">Transmembrane helix</keyword>
<keyword evidence="3 9" id="KW-0812">Transmembrane</keyword>
<keyword evidence="13" id="KW-1185">Reference proteome</keyword>
<evidence type="ECO:0000256" key="8">
    <source>
        <dbReference type="ARBA" id="ARBA00023136"/>
    </source>
</evidence>
<evidence type="ECO:0000313" key="12">
    <source>
        <dbReference type="EMBL" id="KAK5953432.1"/>
    </source>
</evidence>
<protein>
    <recommendedName>
        <fullName evidence="11">Membrane insertase YidC/Oxa/ALB C-terminal domain-containing protein</fullName>
    </recommendedName>
</protein>
<dbReference type="EMBL" id="JAKLMC020000011">
    <property type="protein sequence ID" value="KAK5953432.1"/>
    <property type="molecule type" value="Genomic_DNA"/>
</dbReference>
<comment type="caution">
    <text evidence="12">The sequence shown here is derived from an EMBL/GenBank/DDBJ whole genome shotgun (WGS) entry which is preliminary data.</text>
</comment>
<dbReference type="Pfam" id="PF02096">
    <property type="entry name" value="60KD_IMP"/>
    <property type="match status" value="1"/>
</dbReference>
<dbReference type="GO" id="GO:0005743">
    <property type="term" value="C:mitochondrial inner membrane"/>
    <property type="evidence" value="ECO:0007669"/>
    <property type="project" value="UniProtKB-SubCell"/>
</dbReference>
<sequence length="526" mass="58526">MASQTSVRQASRVIQSNRLHLNPSRTRNYSSRSVFTSSPSFRTRPIQLPRQYAASQARYLSLWNSKPTTPPPADTPQADLSIKDPSEFDRTIRASDNVSADASFESHPANSIEPKFISDAQHSLLEPHGTDAAPMPNLEEIPERIGYLKQVCGLDFGWGPSSIMEWSLEHIHIWGGLSWTASCIMLGVALRSVMFPFLVGAADQSGRMRAMSTAMAPLQAGYREAVRDQDKVKMSQFQMEIRAVKNEHGVNFKKAFYPLLIQIPFGFGAWRTLSNSAALPVPGFVTESWLWTSDLSFSDPYFIMPALSSLAIYITLRMNKNARAGSAAATGPDLMAILGKAMPLLSFVFVSFQPGAVQLYFVSSAATGLVTAWLLQNGIVRSYLKLPLLPNQQPASNEPVNRSTEPGAAPFMRTRSSWQGKSQSQVLEAQARVIEEEEAKAAQENRSGIDKVVDSAKGQWLDIKKHGSGFMETFTGKVEERREAETKRQREKYEARVRASLEEQRAARNRDLGIEETKREGGRRRH</sequence>
<evidence type="ECO:0000259" key="11">
    <source>
        <dbReference type="Pfam" id="PF02096"/>
    </source>
</evidence>
<accession>A0AAN8I405</accession>
<dbReference type="Proteomes" id="UP001316803">
    <property type="component" value="Unassembled WGS sequence"/>
</dbReference>
<dbReference type="InterPro" id="IPR001708">
    <property type="entry name" value="YidC/ALB3/OXA1/COX18"/>
</dbReference>
<keyword evidence="7" id="KW-0496">Mitochondrion</keyword>
<feature type="compositionally biased region" description="Basic and acidic residues" evidence="10">
    <location>
        <begin position="479"/>
        <end position="520"/>
    </location>
</feature>
<comment type="subcellular location">
    <subcellularLocation>
        <location evidence="9">Membrane</location>
        <topology evidence="9">Multi-pass membrane protein</topology>
    </subcellularLocation>
    <subcellularLocation>
        <location evidence="1">Mitochondrion inner membrane</location>
        <topology evidence="1">Multi-pass membrane protein</topology>
    </subcellularLocation>
</comment>
<feature type="compositionally biased region" description="Polar residues" evidence="10">
    <location>
        <begin position="1"/>
        <end position="29"/>
    </location>
</feature>
<dbReference type="PANTHER" id="PTHR12428">
    <property type="entry name" value="OXA1"/>
    <property type="match status" value="1"/>
</dbReference>
<keyword evidence="4" id="KW-0999">Mitochondrion inner membrane</keyword>
<feature type="region of interest" description="Disordered" evidence="10">
    <location>
        <begin position="479"/>
        <end position="526"/>
    </location>
</feature>
<evidence type="ECO:0000256" key="4">
    <source>
        <dbReference type="ARBA" id="ARBA00022792"/>
    </source>
</evidence>
<organism evidence="12 13">
    <name type="scientific">Knufia fluminis</name>
    <dbReference type="NCBI Taxonomy" id="191047"/>
    <lineage>
        <taxon>Eukaryota</taxon>
        <taxon>Fungi</taxon>
        <taxon>Dikarya</taxon>
        <taxon>Ascomycota</taxon>
        <taxon>Pezizomycotina</taxon>
        <taxon>Eurotiomycetes</taxon>
        <taxon>Chaetothyriomycetidae</taxon>
        <taxon>Chaetothyriales</taxon>
        <taxon>Trichomeriaceae</taxon>
        <taxon>Knufia</taxon>
    </lineage>
</organism>